<name>A0A511K6V7_RHOTO</name>
<sequence>MASKTGASAGRGGAGSSKRSKRPRRDFQDKSPIGPLVRQPSGDAASSSSGLTYATIPIGLPAQNHSRDAADASSIGAGRHDLRQRLETGPAFARPVLQRAPSPFNAPPSADAGRMPIDLPPSAFMRTVARQTSYSLPPIPALLSREGTSKAEDKLAEGHSQPVSRLNTLHAIVQQGQVPVQTDPVAKIDRWRAQVEAETQRSGKRATSLDPAFVDADVVALPSKASASTDAVRPASSLSPALPPKQKKGKGAAAEEMNEFQDAARLKKAPNRKRIKQDNHASASSPERVISSKTLVKMLPKRRKVFGRAKENKAESGDEETDYGDFSSPHHHRRGVTKKRAAASRAAGKAGKEVKATKRDNSDTERRKEKARQKWQEIDDFQLETLPTL</sequence>
<evidence type="ECO:0000313" key="3">
    <source>
        <dbReference type="Proteomes" id="UP000321518"/>
    </source>
</evidence>
<dbReference type="EMBL" id="BJWK01000001">
    <property type="protein sequence ID" value="GEM06082.1"/>
    <property type="molecule type" value="Genomic_DNA"/>
</dbReference>
<feature type="compositionally biased region" description="Basic residues" evidence="1">
    <location>
        <begin position="266"/>
        <end position="275"/>
    </location>
</feature>
<proteinExistence type="predicted"/>
<accession>A0A511K6V7</accession>
<evidence type="ECO:0000313" key="2">
    <source>
        <dbReference type="EMBL" id="GEM06082.1"/>
    </source>
</evidence>
<gene>
    <name evidence="2" type="ORF">Rt10032_c01g0099</name>
</gene>
<feature type="compositionally biased region" description="Basic and acidic residues" evidence="1">
    <location>
        <begin position="147"/>
        <end position="157"/>
    </location>
</feature>
<comment type="caution">
    <text evidence="2">The sequence shown here is derived from an EMBL/GenBank/DDBJ whole genome shotgun (WGS) entry which is preliminary data.</text>
</comment>
<feature type="region of interest" description="Disordered" evidence="1">
    <location>
        <begin position="139"/>
        <end position="162"/>
    </location>
</feature>
<evidence type="ECO:0000256" key="1">
    <source>
        <dbReference type="SAM" id="MobiDB-lite"/>
    </source>
</evidence>
<feature type="compositionally biased region" description="Basic and acidic residues" evidence="1">
    <location>
        <begin position="350"/>
        <end position="377"/>
    </location>
</feature>
<feature type="region of interest" description="Disordered" evidence="1">
    <location>
        <begin position="224"/>
        <end position="389"/>
    </location>
</feature>
<dbReference type="AlphaFoldDB" id="A0A511K6V7"/>
<organism evidence="2 3">
    <name type="scientific">Rhodotorula toruloides</name>
    <name type="common">Yeast</name>
    <name type="synonym">Rhodosporidium toruloides</name>
    <dbReference type="NCBI Taxonomy" id="5286"/>
    <lineage>
        <taxon>Eukaryota</taxon>
        <taxon>Fungi</taxon>
        <taxon>Dikarya</taxon>
        <taxon>Basidiomycota</taxon>
        <taxon>Pucciniomycotina</taxon>
        <taxon>Microbotryomycetes</taxon>
        <taxon>Sporidiobolales</taxon>
        <taxon>Sporidiobolaceae</taxon>
        <taxon>Rhodotorula</taxon>
    </lineage>
</organism>
<reference evidence="2 3" key="1">
    <citation type="submission" date="2019-07" db="EMBL/GenBank/DDBJ databases">
        <title>Rhodotorula toruloides NBRC10032 genome sequencing.</title>
        <authorList>
            <person name="Shida Y."/>
            <person name="Takaku H."/>
            <person name="Ogasawara W."/>
            <person name="Mori K."/>
        </authorList>
    </citation>
    <scope>NUCLEOTIDE SEQUENCE [LARGE SCALE GENOMIC DNA]</scope>
    <source>
        <strain evidence="2 3">NBRC10032</strain>
    </source>
</reference>
<feature type="region of interest" description="Disordered" evidence="1">
    <location>
        <begin position="1"/>
        <end position="118"/>
    </location>
</feature>
<dbReference type="Proteomes" id="UP000321518">
    <property type="component" value="Unassembled WGS sequence"/>
</dbReference>
<dbReference type="OrthoDB" id="2524236at2759"/>
<protein>
    <submittedName>
        <fullName evidence="2">Proteophosphoglycan</fullName>
    </submittedName>
</protein>
<feature type="compositionally biased region" description="Basic residues" evidence="1">
    <location>
        <begin position="329"/>
        <end position="342"/>
    </location>
</feature>